<dbReference type="EMBL" id="MDGK01000058">
    <property type="protein sequence ID" value="OIN05203.1"/>
    <property type="molecule type" value="Genomic_DNA"/>
</dbReference>
<evidence type="ECO:0000313" key="5">
    <source>
        <dbReference type="Proteomes" id="UP000182654"/>
    </source>
</evidence>
<proteinExistence type="predicted"/>
<keyword evidence="1" id="KW-1133">Transmembrane helix</keyword>
<feature type="transmembrane region" description="Helical" evidence="1">
    <location>
        <begin position="34"/>
        <end position="52"/>
    </location>
</feature>
<dbReference type="RefSeq" id="WP_071491971.1">
    <property type="nucleotide sequence ID" value="NZ_LT629708.1"/>
</dbReference>
<keyword evidence="5" id="KW-1185">Reference proteome</keyword>
<evidence type="ECO:0000313" key="2">
    <source>
        <dbReference type="EMBL" id="OIN05203.1"/>
    </source>
</evidence>
<gene>
    <name evidence="2" type="ORF">BFN10_25195</name>
    <name evidence="3" type="ORF">SAMN04490184_1142</name>
</gene>
<dbReference type="EMBL" id="LT629708">
    <property type="protein sequence ID" value="SDO67815.1"/>
    <property type="molecule type" value="Genomic_DNA"/>
</dbReference>
<accession>A0A1H0LIC1</accession>
<dbReference type="Proteomes" id="UP000181686">
    <property type="component" value="Unassembled WGS sequence"/>
</dbReference>
<feature type="transmembrane region" description="Helical" evidence="1">
    <location>
        <begin position="72"/>
        <end position="90"/>
    </location>
</feature>
<reference evidence="2 4" key="1">
    <citation type="submission" date="2016-08" db="EMBL/GenBank/DDBJ databases">
        <title>Draft genome sequence of the type strain of Pseudomonas extremorientalis LMG 19695T isolated from drinking water reservoir.</title>
        <authorList>
            <person name="Tambong J.T."/>
        </authorList>
    </citation>
    <scope>NUCLEOTIDE SEQUENCE [LARGE SCALE GENOMIC DNA]</scope>
    <source>
        <strain evidence="2 4">LMG 19695</strain>
    </source>
</reference>
<keyword evidence="1" id="KW-0472">Membrane</keyword>
<evidence type="ECO:0000313" key="4">
    <source>
        <dbReference type="Proteomes" id="UP000181686"/>
    </source>
</evidence>
<dbReference type="AlphaFoldDB" id="A0A1H0LIC1"/>
<organism evidence="2 4">
    <name type="scientific">Pseudomonas extremorientalis</name>
    <dbReference type="NCBI Taxonomy" id="169669"/>
    <lineage>
        <taxon>Bacteria</taxon>
        <taxon>Pseudomonadati</taxon>
        <taxon>Pseudomonadota</taxon>
        <taxon>Gammaproteobacteria</taxon>
        <taxon>Pseudomonadales</taxon>
        <taxon>Pseudomonadaceae</taxon>
        <taxon>Pseudomonas</taxon>
    </lineage>
</organism>
<evidence type="ECO:0000313" key="3">
    <source>
        <dbReference type="EMBL" id="SDO67815.1"/>
    </source>
</evidence>
<evidence type="ECO:0000256" key="1">
    <source>
        <dbReference type="SAM" id="Phobius"/>
    </source>
</evidence>
<keyword evidence="1" id="KW-0812">Transmembrane</keyword>
<reference evidence="3 5" key="2">
    <citation type="submission" date="2016-10" db="EMBL/GenBank/DDBJ databases">
        <authorList>
            <person name="Varghese N."/>
            <person name="Submissions S."/>
        </authorList>
    </citation>
    <scope>NUCLEOTIDE SEQUENCE [LARGE SCALE GENOMIC DNA]</scope>
    <source>
        <strain evidence="3 5">BS2774</strain>
    </source>
</reference>
<sequence length="100" mass="11730">MILWAFPAFSILGLLFAYSIKVILSSKTLGYTKFYLGFAINIFFMVTLLEAVKFDNYIYFGSCPELIDTYPSIGWFALVCFFLHTLALPVKNDFNWWWKR</sequence>
<dbReference type="Proteomes" id="UP000182654">
    <property type="component" value="Chromosome I"/>
</dbReference>
<name>A0A1H0LIC1_9PSED</name>
<feature type="transmembrane region" description="Helical" evidence="1">
    <location>
        <begin position="6"/>
        <end position="24"/>
    </location>
</feature>
<protein>
    <submittedName>
        <fullName evidence="2">Uncharacterized protein</fullName>
    </submittedName>
</protein>